<dbReference type="Gene3D" id="2.30.30.220">
    <property type="entry name" value="SspB-like"/>
    <property type="match status" value="1"/>
</dbReference>
<dbReference type="InterPro" id="IPR007481">
    <property type="entry name" value="SspB"/>
</dbReference>
<dbReference type="GO" id="GO:0008233">
    <property type="term" value="F:peptidase activity"/>
    <property type="evidence" value="ECO:0007669"/>
    <property type="project" value="UniProtKB-KW"/>
</dbReference>
<dbReference type="PANTHER" id="PTHR37486">
    <property type="entry name" value="STRINGENT STARVATION PROTEIN B"/>
    <property type="match status" value="1"/>
</dbReference>
<protein>
    <submittedName>
        <fullName evidence="2">ClpXP protease specificity-enhancing factor</fullName>
    </submittedName>
</protein>
<dbReference type="SUPFAM" id="SSF101738">
    <property type="entry name" value="SspB-like"/>
    <property type="match status" value="1"/>
</dbReference>
<proteinExistence type="predicted"/>
<evidence type="ECO:0000313" key="2">
    <source>
        <dbReference type="EMBL" id="MCZ2723058.1"/>
    </source>
</evidence>
<keyword evidence="2" id="KW-0645">Protease</keyword>
<feature type="region of interest" description="Disordered" evidence="1">
    <location>
        <begin position="100"/>
        <end position="128"/>
    </location>
</feature>
<dbReference type="NCBIfam" id="NF008769">
    <property type="entry name" value="PRK11798.2-5"/>
    <property type="match status" value="1"/>
</dbReference>
<dbReference type="InterPro" id="IPR036760">
    <property type="entry name" value="SspB-like_sf"/>
</dbReference>
<dbReference type="RefSeq" id="WP_269127150.1">
    <property type="nucleotide sequence ID" value="NZ_JAPUBN010000019.1"/>
</dbReference>
<keyword evidence="3" id="KW-1185">Reference proteome</keyword>
<name>A0ABT4JXP7_9GAMM</name>
<evidence type="ECO:0000256" key="1">
    <source>
        <dbReference type="SAM" id="MobiDB-lite"/>
    </source>
</evidence>
<comment type="caution">
    <text evidence="2">The sequence shown here is derived from an EMBL/GenBank/DDBJ whole genome shotgun (WGS) entry which is preliminary data.</text>
</comment>
<dbReference type="EMBL" id="JAPUBN010000019">
    <property type="protein sequence ID" value="MCZ2723058.1"/>
    <property type="molecule type" value="Genomic_DNA"/>
</dbReference>
<reference evidence="2" key="1">
    <citation type="submission" date="2022-12" db="EMBL/GenBank/DDBJ databases">
        <title>Marinomonas 15G1-11 sp. nov, isolated from marine algae.</title>
        <authorList>
            <person name="Butt M."/>
            <person name="Choi D.G."/>
            <person name="Kim J.M."/>
            <person name="Lee J.K."/>
            <person name="Baek J.H."/>
            <person name="Jeon C.O."/>
        </authorList>
    </citation>
    <scope>NUCLEOTIDE SEQUENCE</scope>
    <source>
        <strain evidence="2">15G1-11</strain>
    </source>
</reference>
<gene>
    <name evidence="2" type="ORF">O1D97_15895</name>
</gene>
<sequence>MKPKRSYLLKAAYEWVVDNDLTPYLLVDANNESAVVPVEFVQDGQIVLNISMGAVRNLLMDQHGVSFEARFSGKSMNVYVPIAAAQAVYAKENGDGLFFPEEEFPNDSDPTPPTEPKREKGFKLQVVK</sequence>
<dbReference type="Proteomes" id="UP001149719">
    <property type="component" value="Unassembled WGS sequence"/>
</dbReference>
<evidence type="ECO:0000313" key="3">
    <source>
        <dbReference type="Proteomes" id="UP001149719"/>
    </source>
</evidence>
<accession>A0ABT4JXP7</accession>
<dbReference type="GO" id="GO:0006508">
    <property type="term" value="P:proteolysis"/>
    <property type="evidence" value="ECO:0007669"/>
    <property type="project" value="UniProtKB-KW"/>
</dbReference>
<dbReference type="PANTHER" id="PTHR37486:SF1">
    <property type="entry name" value="STRINGENT STARVATION PROTEIN B"/>
    <property type="match status" value="1"/>
</dbReference>
<keyword evidence="2" id="KW-0378">Hydrolase</keyword>
<organism evidence="2 3">
    <name type="scientific">Marinomonas phaeophyticola</name>
    <dbReference type="NCBI Taxonomy" id="3004091"/>
    <lineage>
        <taxon>Bacteria</taxon>
        <taxon>Pseudomonadati</taxon>
        <taxon>Pseudomonadota</taxon>
        <taxon>Gammaproteobacteria</taxon>
        <taxon>Oceanospirillales</taxon>
        <taxon>Oceanospirillaceae</taxon>
        <taxon>Marinomonas</taxon>
    </lineage>
</organism>
<dbReference type="PIRSF" id="PIRSF005276">
    <property type="entry name" value="SspB"/>
    <property type="match status" value="1"/>
</dbReference>
<dbReference type="Pfam" id="PF04386">
    <property type="entry name" value="SspB"/>
    <property type="match status" value="1"/>
</dbReference>